<dbReference type="InterPro" id="IPR006442">
    <property type="entry name" value="Antitoxin_Phd/YefM"/>
</dbReference>
<dbReference type="Proteomes" id="UP001500839">
    <property type="component" value="Unassembled WGS sequence"/>
</dbReference>
<evidence type="ECO:0000256" key="1">
    <source>
        <dbReference type="ARBA" id="ARBA00009981"/>
    </source>
</evidence>
<proteinExistence type="inferred from homology"/>
<protein>
    <recommendedName>
        <fullName evidence="2">Antitoxin</fullName>
    </recommendedName>
</protein>
<dbReference type="PANTHER" id="PTHR35377:SF5">
    <property type="entry name" value="ANTITOXIN VAPB46"/>
    <property type="match status" value="1"/>
</dbReference>
<keyword evidence="4" id="KW-1185">Reference proteome</keyword>
<dbReference type="NCBIfam" id="TIGR01552">
    <property type="entry name" value="phd_fam"/>
    <property type="match status" value="1"/>
</dbReference>
<dbReference type="EMBL" id="BAABKQ010000001">
    <property type="protein sequence ID" value="GAA4810020.1"/>
    <property type="molecule type" value="Genomic_DNA"/>
</dbReference>
<accession>A0ABP9CG20</accession>
<evidence type="ECO:0000256" key="2">
    <source>
        <dbReference type="RuleBase" id="RU362080"/>
    </source>
</evidence>
<dbReference type="Gene3D" id="3.40.1620.10">
    <property type="entry name" value="YefM-like domain"/>
    <property type="match status" value="1"/>
</dbReference>
<gene>
    <name evidence="3" type="ORF">GCM10023353_12770</name>
</gene>
<dbReference type="InterPro" id="IPR051416">
    <property type="entry name" value="phD-YefM_TA_antitoxins"/>
</dbReference>
<comment type="similarity">
    <text evidence="1 2">Belongs to the phD/YefM antitoxin family.</text>
</comment>
<comment type="caution">
    <text evidence="3">The sequence shown here is derived from an EMBL/GenBank/DDBJ whole genome shotgun (WGS) entry which is preliminary data.</text>
</comment>
<evidence type="ECO:0000313" key="4">
    <source>
        <dbReference type="Proteomes" id="UP001500839"/>
    </source>
</evidence>
<reference evidence="4" key="1">
    <citation type="journal article" date="2019" name="Int. J. Syst. Evol. Microbiol.">
        <title>The Global Catalogue of Microorganisms (GCM) 10K type strain sequencing project: providing services to taxonomists for standard genome sequencing and annotation.</title>
        <authorList>
            <consortium name="The Broad Institute Genomics Platform"/>
            <consortium name="The Broad Institute Genome Sequencing Center for Infectious Disease"/>
            <person name="Wu L."/>
            <person name="Ma J."/>
        </authorList>
    </citation>
    <scope>NUCLEOTIDE SEQUENCE [LARGE SCALE GENOMIC DNA]</scope>
    <source>
        <strain evidence="4">JCM 18542</strain>
    </source>
</reference>
<dbReference type="RefSeq" id="WP_200170693.1">
    <property type="nucleotide sequence ID" value="NZ_BAABKQ010000001.1"/>
</dbReference>
<comment type="function">
    <text evidence="2">Antitoxin component of a type II toxin-antitoxin (TA) system.</text>
</comment>
<evidence type="ECO:0000313" key="3">
    <source>
        <dbReference type="EMBL" id="GAA4810020.1"/>
    </source>
</evidence>
<organism evidence="3 4">
    <name type="scientific">Tomitella cavernea</name>
    <dbReference type="NCBI Taxonomy" id="1387982"/>
    <lineage>
        <taxon>Bacteria</taxon>
        <taxon>Bacillati</taxon>
        <taxon>Actinomycetota</taxon>
        <taxon>Actinomycetes</taxon>
        <taxon>Mycobacteriales</taxon>
        <taxon>Tomitella</taxon>
    </lineage>
</organism>
<sequence>MKTIGVRELRQNASRYLAEVEAGAEIAVTRRGRTVARMVPVSEGERTRESLIDAGILVPARRAGVLDPGVLDAVLDDDLTVADLSGVLNELRADR</sequence>
<dbReference type="Pfam" id="PF02604">
    <property type="entry name" value="PhdYeFM_antitox"/>
    <property type="match status" value="1"/>
</dbReference>
<dbReference type="PANTHER" id="PTHR35377">
    <property type="entry name" value="ANTITOXIN VAPB49-RELATED-RELATED"/>
    <property type="match status" value="1"/>
</dbReference>
<name>A0ABP9CG20_9ACTN</name>
<dbReference type="SUPFAM" id="SSF143120">
    <property type="entry name" value="YefM-like"/>
    <property type="match status" value="1"/>
</dbReference>
<dbReference type="InterPro" id="IPR036165">
    <property type="entry name" value="YefM-like_sf"/>
</dbReference>